<dbReference type="EMBL" id="CP102514">
    <property type="protein sequence ID" value="UUY52203.1"/>
    <property type="molecule type" value="Genomic_DNA"/>
</dbReference>
<protein>
    <recommendedName>
        <fullName evidence="3">CHAD domain-containing protein</fullName>
    </recommendedName>
</protein>
<sequence>MELLRGSPDDRALRTAALLRRSHPADKELQLAGLLQDVGRMLRPGDGARHAVLAAQALRSLLGDRVARLVRAAGATGTAGTAGGTGGPDDAEAVATLRRAREAAGASGPDAGMLEDWRPLLELVAAGSCRAANAIDPLGPPRGSITRTG</sequence>
<dbReference type="Proteomes" id="UP001057738">
    <property type="component" value="Chromosome"/>
</dbReference>
<name>A0ABY5Q982_9ACTN</name>
<keyword evidence="2" id="KW-1185">Reference proteome</keyword>
<dbReference type="Gene3D" id="1.10.3210.10">
    <property type="entry name" value="Hypothetical protein af1432"/>
    <property type="match status" value="1"/>
</dbReference>
<accession>A0ABY5Q982</accession>
<evidence type="ECO:0000313" key="2">
    <source>
        <dbReference type="Proteomes" id="UP001057738"/>
    </source>
</evidence>
<evidence type="ECO:0008006" key="3">
    <source>
        <dbReference type="Google" id="ProtNLM"/>
    </source>
</evidence>
<gene>
    <name evidence="1" type="ORF">NRK68_29845</name>
</gene>
<dbReference type="SUPFAM" id="SSF109604">
    <property type="entry name" value="HD-domain/PDEase-like"/>
    <property type="match status" value="1"/>
</dbReference>
<evidence type="ECO:0000313" key="1">
    <source>
        <dbReference type="EMBL" id="UUY52203.1"/>
    </source>
</evidence>
<organism evidence="1 2">
    <name type="scientific">Streptomyces yangpuensis</name>
    <dbReference type="NCBI Taxonomy" id="1648182"/>
    <lineage>
        <taxon>Bacteria</taxon>
        <taxon>Bacillati</taxon>
        <taxon>Actinomycetota</taxon>
        <taxon>Actinomycetes</taxon>
        <taxon>Kitasatosporales</taxon>
        <taxon>Streptomycetaceae</taxon>
        <taxon>Streptomyces</taxon>
    </lineage>
</organism>
<proteinExistence type="predicted"/>
<reference evidence="1" key="1">
    <citation type="submission" date="2022-08" db="EMBL/GenBank/DDBJ databases">
        <authorList>
            <person name="Tian L."/>
        </authorList>
    </citation>
    <scope>NUCLEOTIDE SEQUENCE</scope>
    <source>
        <strain evidence="1">CM253</strain>
    </source>
</reference>